<gene>
    <name evidence="1" type="ORF">FHW37_102345</name>
</gene>
<sequence>MKCGILIIGSLLWDDKTEGRKDWRDHRLDVSKAVPVLVPIDYGRISSSRSNTFTMVLRSDGPPGTGLLVPCRREVVTIDDLVAEASALWKAEAPKAKRGVIGSTWGSVGVLFREGASSAGFAESWRAHFKKMGTKSLAVVGSDGSLNIPWPVTEDGASADFDLVLATATVPENVKPSPEAVARAMLCQADGHENYFLNNVLNGIRTAADDEIFTIIERGSPDWISTDEYRDAIAILKAAQSFAK</sequence>
<organism evidence="1 2">
    <name type="scientific">Neorhizobium alkalisoli</name>
    <dbReference type="NCBI Taxonomy" id="528178"/>
    <lineage>
        <taxon>Bacteria</taxon>
        <taxon>Pseudomonadati</taxon>
        <taxon>Pseudomonadota</taxon>
        <taxon>Alphaproteobacteria</taxon>
        <taxon>Hyphomicrobiales</taxon>
        <taxon>Rhizobiaceae</taxon>
        <taxon>Rhizobium/Agrobacterium group</taxon>
        <taxon>Neorhizobium</taxon>
    </lineage>
</organism>
<name>A0A561R261_9HYPH</name>
<keyword evidence="2" id="KW-1185">Reference proteome</keyword>
<dbReference type="OrthoDB" id="8441320at2"/>
<comment type="caution">
    <text evidence="1">The sequence shown here is derived from an EMBL/GenBank/DDBJ whole genome shotgun (WGS) entry which is preliminary data.</text>
</comment>
<dbReference type="RefSeq" id="WP_145634502.1">
    <property type="nucleotide sequence ID" value="NZ_VIWP01000002.1"/>
</dbReference>
<dbReference type="Proteomes" id="UP000320653">
    <property type="component" value="Unassembled WGS sequence"/>
</dbReference>
<dbReference type="AlphaFoldDB" id="A0A561R261"/>
<reference evidence="1 2" key="1">
    <citation type="submission" date="2019-06" db="EMBL/GenBank/DDBJ databases">
        <title>Sorghum-associated microbial communities from plants grown in Nebraska, USA.</title>
        <authorList>
            <person name="Schachtman D."/>
        </authorList>
    </citation>
    <scope>NUCLEOTIDE SEQUENCE [LARGE SCALE GENOMIC DNA]</scope>
    <source>
        <strain evidence="1 2">1225</strain>
    </source>
</reference>
<evidence type="ECO:0000313" key="2">
    <source>
        <dbReference type="Proteomes" id="UP000320653"/>
    </source>
</evidence>
<accession>A0A561R261</accession>
<proteinExistence type="predicted"/>
<dbReference type="EMBL" id="VIWP01000002">
    <property type="protein sequence ID" value="TWF56707.1"/>
    <property type="molecule type" value="Genomic_DNA"/>
</dbReference>
<evidence type="ECO:0000313" key="1">
    <source>
        <dbReference type="EMBL" id="TWF56707.1"/>
    </source>
</evidence>
<protein>
    <submittedName>
        <fullName evidence="1">Uncharacterized protein</fullName>
    </submittedName>
</protein>